<proteinExistence type="predicted"/>
<dbReference type="AlphaFoldDB" id="A0A7S2WU95"/>
<keyword evidence="1 6" id="KW-0812">Transmembrane</keyword>
<reference evidence="7" key="1">
    <citation type="submission" date="2021-01" db="EMBL/GenBank/DDBJ databases">
        <authorList>
            <person name="Corre E."/>
            <person name="Pelletier E."/>
            <person name="Niang G."/>
            <person name="Scheremetjew M."/>
            <person name="Finn R."/>
            <person name="Kale V."/>
            <person name="Holt S."/>
            <person name="Cochrane G."/>
            <person name="Meng A."/>
            <person name="Brown T."/>
            <person name="Cohen L."/>
        </authorList>
    </citation>
    <scope>NUCLEOTIDE SEQUENCE</scope>
    <source>
        <strain evidence="7">CCMP1243</strain>
    </source>
</reference>
<keyword evidence="3 6" id="KW-1133">Transmembrane helix</keyword>
<dbReference type="GO" id="GO:0031410">
    <property type="term" value="C:cytoplasmic vesicle"/>
    <property type="evidence" value="ECO:0007669"/>
    <property type="project" value="UniProtKB-KW"/>
</dbReference>
<accession>A0A7S2WU95</accession>
<dbReference type="InterPro" id="IPR019013">
    <property type="entry name" value="Vma21"/>
</dbReference>
<dbReference type="GO" id="GO:0005789">
    <property type="term" value="C:endoplasmic reticulum membrane"/>
    <property type="evidence" value="ECO:0007669"/>
    <property type="project" value="TreeGrafter"/>
</dbReference>
<keyword evidence="4 6" id="KW-0472">Membrane</keyword>
<feature type="transmembrane region" description="Helical" evidence="6">
    <location>
        <begin position="87"/>
        <end position="108"/>
    </location>
</feature>
<keyword evidence="2" id="KW-0256">Endoplasmic reticulum</keyword>
<dbReference type="PANTHER" id="PTHR31792:SF3">
    <property type="entry name" value="VACUOLAR ATPASE ASSEMBLY INTEGRAL MEMBRANE PROTEIN VMA21"/>
    <property type="match status" value="1"/>
</dbReference>
<dbReference type="EMBL" id="HBHJ01028963">
    <property type="protein sequence ID" value="CAD9708179.1"/>
    <property type="molecule type" value="Transcribed_RNA"/>
</dbReference>
<evidence type="ECO:0000256" key="1">
    <source>
        <dbReference type="ARBA" id="ARBA00022692"/>
    </source>
</evidence>
<dbReference type="Pfam" id="PF09446">
    <property type="entry name" value="VMA21"/>
    <property type="match status" value="1"/>
</dbReference>
<evidence type="ECO:0000256" key="3">
    <source>
        <dbReference type="ARBA" id="ARBA00022989"/>
    </source>
</evidence>
<evidence type="ECO:0000256" key="4">
    <source>
        <dbReference type="ARBA" id="ARBA00023136"/>
    </source>
</evidence>
<evidence type="ECO:0000256" key="2">
    <source>
        <dbReference type="ARBA" id="ARBA00022824"/>
    </source>
</evidence>
<evidence type="ECO:0000256" key="6">
    <source>
        <dbReference type="SAM" id="Phobius"/>
    </source>
</evidence>
<gene>
    <name evidence="7" type="ORF">RMAR1173_LOCUS19170</name>
</gene>
<keyword evidence="5" id="KW-0968">Cytoplasmic vesicle</keyword>
<organism evidence="7">
    <name type="scientific">Rhizochromulina marina</name>
    <dbReference type="NCBI Taxonomy" id="1034831"/>
    <lineage>
        <taxon>Eukaryota</taxon>
        <taxon>Sar</taxon>
        <taxon>Stramenopiles</taxon>
        <taxon>Ochrophyta</taxon>
        <taxon>Dictyochophyceae</taxon>
        <taxon>Rhizochromulinales</taxon>
        <taxon>Rhizochromulina</taxon>
    </lineage>
</organism>
<protein>
    <recommendedName>
        <fullName evidence="8">Vacuolar ATPase assembly integral membrane protein VMA21 homolog</fullName>
    </recommendedName>
</protein>
<dbReference type="PANTHER" id="PTHR31792">
    <property type="entry name" value="VACUOLAR ATPASE ASSEMBLY INTEGRAL MEMBRANE PROTEIN VMA21"/>
    <property type="match status" value="1"/>
</dbReference>
<evidence type="ECO:0000256" key="5">
    <source>
        <dbReference type="ARBA" id="ARBA00023329"/>
    </source>
</evidence>
<feature type="transmembrane region" description="Helical" evidence="6">
    <location>
        <begin position="54"/>
        <end position="75"/>
    </location>
</feature>
<evidence type="ECO:0008006" key="8">
    <source>
        <dbReference type="Google" id="ProtNLM"/>
    </source>
</evidence>
<name>A0A7S2WU95_9STRA</name>
<evidence type="ECO:0000313" key="7">
    <source>
        <dbReference type="EMBL" id="CAD9708179.1"/>
    </source>
</evidence>
<dbReference type="GO" id="GO:0070072">
    <property type="term" value="P:vacuolar proton-transporting V-type ATPase complex assembly"/>
    <property type="evidence" value="ECO:0007669"/>
    <property type="project" value="InterPro"/>
</dbReference>
<sequence length="144" mass="15405">MTPASGNPWAGRLRLALPQARAHGRSVGWAMSGRPRTLFSTLSARENQVVVRKLMATTGFMFTLPILTFFLVKYLAVHAGSPNGDMYGGFSAIFAANLVVAGYVIMAFREDQGEGEKQSKEGAGSAAVGPKVGIWKLQDNGKTD</sequence>